<dbReference type="KEGG" id="tml:GSTUM_00002906001"/>
<name>D5G864_TUBMM</name>
<proteinExistence type="predicted"/>
<accession>D5G864</accession>
<keyword evidence="1" id="KW-0472">Membrane</keyword>
<sequence>MSKEKYSTASSLFGSRILIMIKRLGIQTSRGLRQRAYSCRIILPSLILASPTMSLRLVVNTLV</sequence>
<dbReference type="RefSeq" id="XP_002836516.1">
    <property type="nucleotide sequence ID" value="XM_002836470.1"/>
</dbReference>
<keyword evidence="1" id="KW-0812">Transmembrane</keyword>
<keyword evidence="3" id="KW-1185">Reference proteome</keyword>
<dbReference type="GeneID" id="9188309"/>
<dbReference type="HOGENOM" id="CLU_2887456_0_0_1"/>
<protein>
    <submittedName>
        <fullName evidence="2">(Perigord truffle) hypothetical protein</fullName>
    </submittedName>
</protein>
<keyword evidence="1" id="KW-1133">Transmembrane helix</keyword>
<gene>
    <name evidence="2" type="ORF">GSTUM_00002906001</name>
</gene>
<evidence type="ECO:0000313" key="3">
    <source>
        <dbReference type="Proteomes" id="UP000006911"/>
    </source>
</evidence>
<dbReference type="Proteomes" id="UP000006911">
    <property type="component" value="Unassembled WGS sequence"/>
</dbReference>
<dbReference type="InParanoid" id="D5G864"/>
<feature type="transmembrane region" description="Helical" evidence="1">
    <location>
        <begin position="37"/>
        <end position="59"/>
    </location>
</feature>
<dbReference type="AlphaFoldDB" id="D5G864"/>
<dbReference type="EMBL" id="FN430041">
    <property type="protein sequence ID" value="CAZ80707.1"/>
    <property type="molecule type" value="Genomic_DNA"/>
</dbReference>
<organism evidence="2 3">
    <name type="scientific">Tuber melanosporum (strain Mel28)</name>
    <name type="common">Perigord black truffle</name>
    <dbReference type="NCBI Taxonomy" id="656061"/>
    <lineage>
        <taxon>Eukaryota</taxon>
        <taxon>Fungi</taxon>
        <taxon>Dikarya</taxon>
        <taxon>Ascomycota</taxon>
        <taxon>Pezizomycotina</taxon>
        <taxon>Pezizomycetes</taxon>
        <taxon>Pezizales</taxon>
        <taxon>Tuberaceae</taxon>
        <taxon>Tuber</taxon>
    </lineage>
</organism>
<evidence type="ECO:0000313" key="2">
    <source>
        <dbReference type="EMBL" id="CAZ80707.1"/>
    </source>
</evidence>
<evidence type="ECO:0000256" key="1">
    <source>
        <dbReference type="SAM" id="Phobius"/>
    </source>
</evidence>
<reference evidence="2 3" key="1">
    <citation type="journal article" date="2010" name="Nature">
        <title>Perigord black truffle genome uncovers evolutionary origins and mechanisms of symbiosis.</title>
        <authorList>
            <person name="Martin F."/>
            <person name="Kohler A."/>
            <person name="Murat C."/>
            <person name="Balestrini R."/>
            <person name="Coutinho P.M."/>
            <person name="Jaillon O."/>
            <person name="Montanini B."/>
            <person name="Morin E."/>
            <person name="Noel B."/>
            <person name="Percudani R."/>
            <person name="Porcel B."/>
            <person name="Rubini A."/>
            <person name="Amicucci A."/>
            <person name="Amselem J."/>
            <person name="Anthouard V."/>
            <person name="Arcioni S."/>
            <person name="Artiguenave F."/>
            <person name="Aury J.M."/>
            <person name="Ballario P."/>
            <person name="Bolchi A."/>
            <person name="Brenna A."/>
            <person name="Brun A."/>
            <person name="Buee M."/>
            <person name="Cantarel B."/>
            <person name="Chevalier G."/>
            <person name="Couloux A."/>
            <person name="Da Silva C."/>
            <person name="Denoeud F."/>
            <person name="Duplessis S."/>
            <person name="Ghignone S."/>
            <person name="Hilselberger B."/>
            <person name="Iotti M."/>
            <person name="Marcais B."/>
            <person name="Mello A."/>
            <person name="Miranda M."/>
            <person name="Pacioni G."/>
            <person name="Quesneville H."/>
            <person name="Riccioni C."/>
            <person name="Ruotolo R."/>
            <person name="Splivallo R."/>
            <person name="Stocchi V."/>
            <person name="Tisserant E."/>
            <person name="Viscomi A.R."/>
            <person name="Zambonelli A."/>
            <person name="Zampieri E."/>
            <person name="Henrissat B."/>
            <person name="Lebrun M.H."/>
            <person name="Paolocci F."/>
            <person name="Bonfante P."/>
            <person name="Ottonello S."/>
            <person name="Wincker P."/>
        </authorList>
    </citation>
    <scope>NUCLEOTIDE SEQUENCE [LARGE SCALE GENOMIC DNA]</scope>
    <source>
        <strain evidence="2 3">Mel28</strain>
    </source>
</reference>